<accession>A0A401SDI2</accession>
<evidence type="ECO:0000313" key="3">
    <source>
        <dbReference type="Proteomes" id="UP000287033"/>
    </source>
</evidence>
<evidence type="ECO:0000313" key="2">
    <source>
        <dbReference type="EMBL" id="GCC28482.1"/>
    </source>
</evidence>
<protein>
    <submittedName>
        <fullName evidence="2">Uncharacterized protein</fullName>
    </submittedName>
</protein>
<feature type="signal peptide" evidence="1">
    <location>
        <begin position="1"/>
        <end position="21"/>
    </location>
</feature>
<organism evidence="2 3">
    <name type="scientific">Chiloscyllium punctatum</name>
    <name type="common">Brownbanded bambooshark</name>
    <name type="synonym">Hemiscyllium punctatum</name>
    <dbReference type="NCBI Taxonomy" id="137246"/>
    <lineage>
        <taxon>Eukaryota</taxon>
        <taxon>Metazoa</taxon>
        <taxon>Chordata</taxon>
        <taxon>Craniata</taxon>
        <taxon>Vertebrata</taxon>
        <taxon>Chondrichthyes</taxon>
        <taxon>Elasmobranchii</taxon>
        <taxon>Galeomorphii</taxon>
        <taxon>Galeoidea</taxon>
        <taxon>Orectolobiformes</taxon>
        <taxon>Hemiscylliidae</taxon>
        <taxon>Chiloscyllium</taxon>
    </lineage>
</organism>
<proteinExistence type="predicted"/>
<reference evidence="2 3" key="1">
    <citation type="journal article" date="2018" name="Nat. Ecol. Evol.">
        <title>Shark genomes provide insights into elasmobranch evolution and the origin of vertebrates.</title>
        <authorList>
            <person name="Hara Y"/>
            <person name="Yamaguchi K"/>
            <person name="Onimaru K"/>
            <person name="Kadota M"/>
            <person name="Koyanagi M"/>
            <person name="Keeley SD"/>
            <person name="Tatsumi K"/>
            <person name="Tanaka K"/>
            <person name="Motone F"/>
            <person name="Kageyama Y"/>
            <person name="Nozu R"/>
            <person name="Adachi N"/>
            <person name="Nishimura O"/>
            <person name="Nakagawa R"/>
            <person name="Tanegashima C"/>
            <person name="Kiyatake I"/>
            <person name="Matsumoto R"/>
            <person name="Murakumo K"/>
            <person name="Nishida K"/>
            <person name="Terakita A"/>
            <person name="Kuratani S"/>
            <person name="Sato K"/>
            <person name="Hyodo S Kuraku.S."/>
        </authorList>
    </citation>
    <scope>NUCLEOTIDE SEQUENCE [LARGE SCALE GENOMIC DNA]</scope>
</reference>
<gene>
    <name evidence="2" type="ORF">chiPu_0006912</name>
</gene>
<evidence type="ECO:0000256" key="1">
    <source>
        <dbReference type="SAM" id="SignalP"/>
    </source>
</evidence>
<keyword evidence="1" id="KW-0732">Signal</keyword>
<dbReference type="AlphaFoldDB" id="A0A401SDI2"/>
<dbReference type="EMBL" id="BEZZ01000208">
    <property type="protein sequence ID" value="GCC28482.1"/>
    <property type="molecule type" value="Genomic_DNA"/>
</dbReference>
<feature type="chain" id="PRO_5019295919" evidence="1">
    <location>
        <begin position="22"/>
        <end position="102"/>
    </location>
</feature>
<name>A0A401SDI2_CHIPU</name>
<sequence>MIRSRGLLALVLNSYLGFSLASSESRQIVKSHRAPATKANAKTSLRLNGDYLLNSLVELLFISRLASFRNSFNNERETEETLVNNESKLNTVKEKKEELQDG</sequence>
<comment type="caution">
    <text evidence="2">The sequence shown here is derived from an EMBL/GenBank/DDBJ whole genome shotgun (WGS) entry which is preliminary data.</text>
</comment>
<keyword evidence="3" id="KW-1185">Reference proteome</keyword>
<dbReference type="Proteomes" id="UP000287033">
    <property type="component" value="Unassembled WGS sequence"/>
</dbReference>